<evidence type="ECO:0000256" key="6">
    <source>
        <dbReference type="ARBA" id="ARBA00022917"/>
    </source>
</evidence>
<dbReference type="PRINTS" id="PR01041">
    <property type="entry name" value="TRNASYNTHMET"/>
</dbReference>
<dbReference type="EC" id="6.1.1.10" evidence="1"/>
<dbReference type="Gene3D" id="1.10.730.10">
    <property type="entry name" value="Isoleucyl-tRNA Synthetase, Domain 1"/>
    <property type="match status" value="1"/>
</dbReference>
<dbReference type="InterPro" id="IPR015413">
    <property type="entry name" value="Methionyl/Leucyl_tRNA_Synth"/>
</dbReference>
<keyword evidence="7 9" id="KW-0030">Aminoacyl-tRNA synthetase</keyword>
<protein>
    <recommendedName>
        <fullName evidence="1">methionine--tRNA ligase</fullName>
        <ecNumber evidence="1">6.1.1.10</ecNumber>
    </recommendedName>
    <alternativeName>
        <fullName evidence="8">Methionyl-tRNA synthetase</fullName>
    </alternativeName>
</protein>
<evidence type="ECO:0000256" key="7">
    <source>
        <dbReference type="ARBA" id="ARBA00023146"/>
    </source>
</evidence>
<evidence type="ECO:0000256" key="4">
    <source>
        <dbReference type="ARBA" id="ARBA00022741"/>
    </source>
</evidence>
<name>A0A1F5WDS6_9BACT</name>
<evidence type="ECO:0000313" key="11">
    <source>
        <dbReference type="EMBL" id="OGF73879.1"/>
    </source>
</evidence>
<dbReference type="PANTHER" id="PTHR43326">
    <property type="entry name" value="METHIONYL-TRNA SYNTHETASE"/>
    <property type="match status" value="1"/>
</dbReference>
<organism evidence="11 12">
    <name type="scientific">Candidatus Giovannonibacteria bacterium RIFCSPHIGHO2_02_FULL_46_20</name>
    <dbReference type="NCBI Taxonomy" id="1798338"/>
    <lineage>
        <taxon>Bacteria</taxon>
        <taxon>Candidatus Giovannoniibacteriota</taxon>
    </lineage>
</organism>
<dbReference type="PANTHER" id="PTHR43326:SF1">
    <property type="entry name" value="METHIONINE--TRNA LIGASE, MITOCHONDRIAL"/>
    <property type="match status" value="1"/>
</dbReference>
<evidence type="ECO:0000256" key="3">
    <source>
        <dbReference type="ARBA" id="ARBA00022598"/>
    </source>
</evidence>
<dbReference type="InterPro" id="IPR014729">
    <property type="entry name" value="Rossmann-like_a/b/a_fold"/>
</dbReference>
<dbReference type="Pfam" id="PF09334">
    <property type="entry name" value="tRNA-synt_1g"/>
    <property type="match status" value="1"/>
</dbReference>
<dbReference type="Proteomes" id="UP000178406">
    <property type="component" value="Unassembled WGS sequence"/>
</dbReference>
<evidence type="ECO:0000313" key="12">
    <source>
        <dbReference type="Proteomes" id="UP000178406"/>
    </source>
</evidence>
<keyword evidence="4 9" id="KW-0547">Nucleotide-binding</keyword>
<dbReference type="GO" id="GO:0004825">
    <property type="term" value="F:methionine-tRNA ligase activity"/>
    <property type="evidence" value="ECO:0007669"/>
    <property type="project" value="UniProtKB-EC"/>
</dbReference>
<reference evidence="11 12" key="1">
    <citation type="journal article" date="2016" name="Nat. Commun.">
        <title>Thousands of microbial genomes shed light on interconnected biogeochemical processes in an aquifer system.</title>
        <authorList>
            <person name="Anantharaman K."/>
            <person name="Brown C.T."/>
            <person name="Hug L.A."/>
            <person name="Sharon I."/>
            <person name="Castelle C.J."/>
            <person name="Probst A.J."/>
            <person name="Thomas B.C."/>
            <person name="Singh A."/>
            <person name="Wilkins M.J."/>
            <person name="Karaoz U."/>
            <person name="Brodie E.L."/>
            <person name="Williams K.H."/>
            <person name="Hubbard S.S."/>
            <person name="Banfield J.F."/>
        </authorList>
    </citation>
    <scope>NUCLEOTIDE SEQUENCE [LARGE SCALE GENOMIC DNA]</scope>
</reference>
<accession>A0A1F5WDS6</accession>
<dbReference type="InterPro" id="IPR009080">
    <property type="entry name" value="tRNAsynth_Ia_anticodon-bd"/>
</dbReference>
<feature type="domain" description="Methionyl/Leucyl tRNA synthetase" evidence="10">
    <location>
        <begin position="143"/>
        <end position="366"/>
    </location>
</feature>
<evidence type="ECO:0000256" key="9">
    <source>
        <dbReference type="RuleBase" id="RU363039"/>
    </source>
</evidence>
<dbReference type="InterPro" id="IPR001412">
    <property type="entry name" value="aa-tRNA-synth_I_CS"/>
</dbReference>
<comment type="caution">
    <text evidence="11">The sequence shown here is derived from an EMBL/GenBank/DDBJ whole genome shotgun (WGS) entry which is preliminary data.</text>
</comment>
<dbReference type="Gene3D" id="2.170.220.10">
    <property type="match status" value="1"/>
</dbReference>
<dbReference type="GO" id="GO:0006431">
    <property type="term" value="P:methionyl-tRNA aminoacylation"/>
    <property type="evidence" value="ECO:0007669"/>
    <property type="project" value="InterPro"/>
</dbReference>
<keyword evidence="2" id="KW-0963">Cytoplasm</keyword>
<keyword evidence="5 9" id="KW-0067">ATP-binding</keyword>
<proteinExistence type="inferred from homology"/>
<dbReference type="AlphaFoldDB" id="A0A1F5WDS6"/>
<sequence length="522" mass="58973">MSEKRDKFYITTSIPYLNGAPHLGHALEYVQADAIARYQRLRGKDVFFLTGSDEHGAKIVRAAEAASKNPNDFVDGQLVMFENLLRALDISHDGFVRTSDWQRHGIGAQKLWQKIANADDIYRGRYQGLYCVGHEAFVTEKDLVGGLCRDHQKAPERIDEENYLFRLSRYVSVIRKAIEDGDFVILPESRRNEALAMLESAPDVSFSRPSRDISWGIPVPGDTTQTMYVWCDALANYLTGIGYGQDQQSASNMRFWPADLHVIGKDVLRFHAIIWPAMLLSAGLPLPRQVFVHGWVHVAGGKMSKSIGNVVDPAKLIAEYGADALRFYLLHEIPTFADGNYTAERFAAVYNGLLVKGIGNVLSRTLKMINTIGIITRPPEEALLRYPFRFSLRAVSAASSEAALERKAPSFFVDQNIMPEYHESMSRFDVNSAIRIVWGLFHALDQHIEEYKIYKALKEKPEEAKIMLWNIAYALAHAGWMLKPFLPETAEKMLKALDVEGIAQGEWKEFRAGEMVHLFSKK</sequence>
<evidence type="ECO:0000256" key="1">
    <source>
        <dbReference type="ARBA" id="ARBA00012838"/>
    </source>
</evidence>
<dbReference type="GO" id="GO:0005524">
    <property type="term" value="F:ATP binding"/>
    <property type="evidence" value="ECO:0007669"/>
    <property type="project" value="UniProtKB-KW"/>
</dbReference>
<evidence type="ECO:0000259" key="10">
    <source>
        <dbReference type="Pfam" id="PF09334"/>
    </source>
</evidence>
<dbReference type="CDD" id="cd00814">
    <property type="entry name" value="MetRS_core"/>
    <property type="match status" value="1"/>
</dbReference>
<evidence type="ECO:0000256" key="5">
    <source>
        <dbReference type="ARBA" id="ARBA00022840"/>
    </source>
</evidence>
<evidence type="ECO:0000256" key="2">
    <source>
        <dbReference type="ARBA" id="ARBA00022490"/>
    </source>
</evidence>
<dbReference type="InterPro" id="IPR023457">
    <property type="entry name" value="Met-tRNA_synth_2"/>
</dbReference>
<comment type="similarity">
    <text evidence="9">Belongs to the class-I aminoacyl-tRNA synthetase family.</text>
</comment>
<keyword evidence="3 9" id="KW-0436">Ligase</keyword>
<dbReference type="EMBL" id="MFHQ01000034">
    <property type="protein sequence ID" value="OGF73879.1"/>
    <property type="molecule type" value="Genomic_DNA"/>
</dbReference>
<dbReference type="SUPFAM" id="SSF52374">
    <property type="entry name" value="Nucleotidylyl transferase"/>
    <property type="match status" value="1"/>
</dbReference>
<gene>
    <name evidence="11" type="ORF">A3J56_02945</name>
</gene>
<dbReference type="InterPro" id="IPR033911">
    <property type="entry name" value="MetRS_core"/>
</dbReference>
<dbReference type="STRING" id="1798338.A3J56_02945"/>
<dbReference type="PROSITE" id="PS00178">
    <property type="entry name" value="AA_TRNA_LIGASE_I"/>
    <property type="match status" value="1"/>
</dbReference>
<keyword evidence="6 9" id="KW-0648">Protein biosynthesis</keyword>
<dbReference type="Gene3D" id="3.40.50.620">
    <property type="entry name" value="HUPs"/>
    <property type="match status" value="1"/>
</dbReference>
<evidence type="ECO:0000256" key="8">
    <source>
        <dbReference type="ARBA" id="ARBA00030904"/>
    </source>
</evidence>
<dbReference type="SUPFAM" id="SSF47323">
    <property type="entry name" value="Anticodon-binding domain of a subclass of class I aminoacyl-tRNA synthetases"/>
    <property type="match status" value="1"/>
</dbReference>